<proteinExistence type="predicted"/>
<name>A0A3R9Y4A3_9SPHN</name>
<evidence type="ECO:0000313" key="1">
    <source>
        <dbReference type="EMBL" id="RST29868.1"/>
    </source>
</evidence>
<dbReference type="Proteomes" id="UP000274661">
    <property type="component" value="Unassembled WGS sequence"/>
</dbReference>
<comment type="caution">
    <text evidence="1">The sequence shown here is derived from an EMBL/GenBank/DDBJ whole genome shotgun (WGS) entry which is preliminary data.</text>
</comment>
<accession>A0A3R9Y4A3</accession>
<dbReference type="AlphaFoldDB" id="A0A3R9Y4A3"/>
<evidence type="ECO:0000313" key="2">
    <source>
        <dbReference type="Proteomes" id="UP000274661"/>
    </source>
</evidence>
<keyword evidence="2" id="KW-1185">Reference proteome</keyword>
<reference evidence="1 2" key="1">
    <citation type="submission" date="2018-12" db="EMBL/GenBank/DDBJ databases">
        <title>Sphingomonas sp. HMF7854 Genome sequencing and assembly.</title>
        <authorList>
            <person name="Cha I."/>
            <person name="Kang H."/>
            <person name="Kim H."/>
            <person name="Kang J."/>
            <person name="Joh K."/>
        </authorList>
    </citation>
    <scope>NUCLEOTIDE SEQUENCE [LARGE SCALE GENOMIC DNA]</scope>
    <source>
        <strain evidence="1 2">HMF7854</strain>
    </source>
</reference>
<sequence length="312" mass="33038">MPEWLVEHGLGEDRAVLVERGTIIEARIDLPGVVRAGTLLPARLRRCGVPALAQAGAAEYLLPRGAGVLSEGAACTIEVTRETIPGPEAWKRPLAALADAGGPTEEPPSPARTLVFPAPTDELEGLGWSDLLEEARSGIVRFPGGELRLHLTPAMTLIDVDGTLPPLSLAKEAATAAARAIRRLGIGGSIGIDFPTVTGKAERQLVAAALDDALPKPFERTAVNGFGFLQLVRPRRRASLLEHAADRSGFEARALLRRAVQGSGVLTIRAYPGIVHWLETRPDLLALLARQRGGAVQLVAAPELKIGRAELA</sequence>
<dbReference type="EMBL" id="RWJF01000001">
    <property type="protein sequence ID" value="RST29868.1"/>
    <property type="molecule type" value="Genomic_DNA"/>
</dbReference>
<organism evidence="1 2">
    <name type="scientific">Sphingomonas ginkgonis</name>
    <dbReference type="NCBI Taxonomy" id="2315330"/>
    <lineage>
        <taxon>Bacteria</taxon>
        <taxon>Pseudomonadati</taxon>
        <taxon>Pseudomonadota</taxon>
        <taxon>Alphaproteobacteria</taxon>
        <taxon>Sphingomonadales</taxon>
        <taxon>Sphingomonadaceae</taxon>
        <taxon>Sphingomonas</taxon>
    </lineage>
</organism>
<protein>
    <submittedName>
        <fullName evidence="1">Ribonuclease</fullName>
    </submittedName>
</protein>
<dbReference type="RefSeq" id="WP_126717706.1">
    <property type="nucleotide sequence ID" value="NZ_RWJF01000001.1"/>
</dbReference>
<gene>
    <name evidence="1" type="ORF">HMF7854_02805</name>
</gene>
<dbReference type="OrthoDB" id="7403919at2"/>